<sequence length="208" mass="22977">MDMKGKKLTVIGTVDPVSVATKLRKYWPTDIITVGPAKEPEPEKKEAAVKEEPKKEEAAKKEEPKKEEAKAEEAKKEEPKKEEEKKEEKKKDPAAAAPPPPDPVLELVKAYRAYNPPMNTGRSESVGLIDLNLFLPPPSLRCRGPAELEFNSAKLEASMHFWLTISSHLKMLLSFENTTPVQVQQAPACSDAINFPIISCGKAACLCN</sequence>
<dbReference type="OrthoDB" id="1923658at2759"/>
<name>A0A9Q0UGQ4_SALVM</name>
<dbReference type="Gene3D" id="3.30.70.100">
    <property type="match status" value="1"/>
</dbReference>
<dbReference type="GO" id="GO:0046872">
    <property type="term" value="F:metal ion binding"/>
    <property type="evidence" value="ECO:0007669"/>
    <property type="project" value="UniProtKB-KW"/>
</dbReference>
<evidence type="ECO:0000256" key="1">
    <source>
        <dbReference type="ARBA" id="ARBA00022723"/>
    </source>
</evidence>
<reference evidence="3" key="1">
    <citation type="submission" date="2022-11" db="EMBL/GenBank/DDBJ databases">
        <authorList>
            <person name="Hyden B.L."/>
            <person name="Feng K."/>
            <person name="Yates T."/>
            <person name="Jawdy S."/>
            <person name="Smart L.B."/>
            <person name="Muchero W."/>
        </authorList>
    </citation>
    <scope>NUCLEOTIDE SEQUENCE</scope>
    <source>
        <tissue evidence="3">Shoot tip</tissue>
    </source>
</reference>
<dbReference type="EMBL" id="JAPFFL010000004">
    <property type="protein sequence ID" value="KAJ6729532.1"/>
    <property type="molecule type" value="Genomic_DNA"/>
</dbReference>
<keyword evidence="1" id="KW-0479">Metal-binding</keyword>
<evidence type="ECO:0000313" key="4">
    <source>
        <dbReference type="Proteomes" id="UP001151529"/>
    </source>
</evidence>
<proteinExistence type="predicted"/>
<keyword evidence="4" id="KW-1185">Reference proteome</keyword>
<dbReference type="InterPro" id="IPR051863">
    <property type="entry name" value="HIPP"/>
</dbReference>
<protein>
    <submittedName>
        <fullName evidence="3">FK506-BINDING PROTEIN 4-LIKE</fullName>
    </submittedName>
</protein>
<comment type="caution">
    <text evidence="3">The sequence shown here is derived from an EMBL/GenBank/DDBJ whole genome shotgun (WGS) entry which is preliminary data.</text>
</comment>
<dbReference type="PANTHER" id="PTHR45811:SF35">
    <property type="entry name" value="HEAVY METAL-ASSOCIATED ISOPRENYLATED PLANT PROTEIN 39"/>
    <property type="match status" value="1"/>
</dbReference>
<gene>
    <name evidence="3" type="ORF">OIU85_020440</name>
</gene>
<feature type="region of interest" description="Disordered" evidence="2">
    <location>
        <begin position="25"/>
        <end position="102"/>
    </location>
</feature>
<accession>A0A9Q0UGQ4</accession>
<evidence type="ECO:0000256" key="2">
    <source>
        <dbReference type="SAM" id="MobiDB-lite"/>
    </source>
</evidence>
<organism evidence="3 4">
    <name type="scientific">Salix viminalis</name>
    <name type="common">Common osier</name>
    <name type="synonym">Basket willow</name>
    <dbReference type="NCBI Taxonomy" id="40686"/>
    <lineage>
        <taxon>Eukaryota</taxon>
        <taxon>Viridiplantae</taxon>
        <taxon>Streptophyta</taxon>
        <taxon>Embryophyta</taxon>
        <taxon>Tracheophyta</taxon>
        <taxon>Spermatophyta</taxon>
        <taxon>Magnoliopsida</taxon>
        <taxon>eudicotyledons</taxon>
        <taxon>Gunneridae</taxon>
        <taxon>Pentapetalae</taxon>
        <taxon>rosids</taxon>
        <taxon>fabids</taxon>
        <taxon>Malpighiales</taxon>
        <taxon>Salicaceae</taxon>
        <taxon>Saliceae</taxon>
        <taxon>Salix</taxon>
    </lineage>
</organism>
<evidence type="ECO:0000313" key="3">
    <source>
        <dbReference type="EMBL" id="KAJ6729532.1"/>
    </source>
</evidence>
<dbReference type="AlphaFoldDB" id="A0A9Q0UGQ4"/>
<dbReference type="PANTHER" id="PTHR45811">
    <property type="entry name" value="COPPER TRANSPORT PROTEIN FAMILY-RELATED"/>
    <property type="match status" value="1"/>
</dbReference>
<dbReference type="Proteomes" id="UP001151529">
    <property type="component" value="Chromosome 2"/>
</dbReference>
<feature type="compositionally biased region" description="Basic and acidic residues" evidence="2">
    <location>
        <begin position="38"/>
        <end position="93"/>
    </location>
</feature>
<reference evidence="3" key="2">
    <citation type="journal article" date="2023" name="Int. J. Mol. Sci.">
        <title>De Novo Assembly and Annotation of 11 Diverse Shrub Willow (Salix) Genomes Reveals Novel Gene Organization in Sex-Linked Regions.</title>
        <authorList>
            <person name="Hyden B."/>
            <person name="Feng K."/>
            <person name="Yates T.B."/>
            <person name="Jawdy S."/>
            <person name="Cereghino C."/>
            <person name="Smart L.B."/>
            <person name="Muchero W."/>
        </authorList>
    </citation>
    <scope>NUCLEOTIDE SEQUENCE [LARGE SCALE GENOMIC DNA]</scope>
    <source>
        <tissue evidence="3">Shoot tip</tissue>
    </source>
</reference>